<sequence>MRLFILLTSACLALLNWDRPILAVAFLVPVLTSFLGRRVPWLASLILVGTLPFHDLMIFTLGLEVALALG</sequence>
<dbReference type="AlphaFoldDB" id="H2C4B8"/>
<dbReference type="EMBL" id="JH597761">
    <property type="protein sequence ID" value="EHP69783.1"/>
    <property type="molecule type" value="Genomic_DNA"/>
</dbReference>
<keyword evidence="1" id="KW-0812">Transmembrane</keyword>
<evidence type="ECO:0000313" key="2">
    <source>
        <dbReference type="EMBL" id="EHP69783.1"/>
    </source>
</evidence>
<feature type="transmembrane region" description="Helical" evidence="1">
    <location>
        <begin position="39"/>
        <end position="69"/>
    </location>
</feature>
<accession>H2C4B8</accession>
<dbReference type="Proteomes" id="UP000003980">
    <property type="component" value="Unassembled WGS sequence"/>
</dbReference>
<reference evidence="2 3" key="1">
    <citation type="submission" date="2012-01" db="EMBL/GenBank/DDBJ databases">
        <title>Improved High-Quality Draft sequence of Metallosphaera yellowstonensis MK1.</title>
        <authorList>
            <consortium name="US DOE Joint Genome Institute"/>
            <person name="Lucas S."/>
            <person name="Han J."/>
            <person name="Cheng J.-F."/>
            <person name="Goodwin L."/>
            <person name="Pitluck S."/>
            <person name="Peters L."/>
            <person name="Teshima H."/>
            <person name="Detter J.C."/>
            <person name="Han C."/>
            <person name="Tapia R."/>
            <person name="Land M."/>
            <person name="Hauser L."/>
            <person name="Kyrpides N."/>
            <person name="Kozubal M."/>
            <person name="Macur R.E."/>
            <person name="Jay Z."/>
            <person name="Inskeep W."/>
            <person name="Woyke T."/>
        </authorList>
    </citation>
    <scope>NUCLEOTIDE SEQUENCE [LARGE SCALE GENOMIC DNA]</scope>
    <source>
        <strain evidence="2 3">MK1</strain>
    </source>
</reference>
<dbReference type="RefSeq" id="WP_009069898.1">
    <property type="nucleotide sequence ID" value="NZ_JH597761.1"/>
</dbReference>
<evidence type="ECO:0000313" key="3">
    <source>
        <dbReference type="Proteomes" id="UP000003980"/>
    </source>
</evidence>
<keyword evidence="1" id="KW-1133">Transmembrane helix</keyword>
<dbReference type="HOGENOM" id="CLU_2748261_0_0_2"/>
<keyword evidence="1" id="KW-0472">Membrane</keyword>
<proteinExistence type="predicted"/>
<gene>
    <name evidence="2" type="ORF">MetMK1DRAFT_00002850</name>
</gene>
<evidence type="ECO:0000256" key="1">
    <source>
        <dbReference type="SAM" id="Phobius"/>
    </source>
</evidence>
<name>H2C4B8_9CREN</name>
<keyword evidence="3" id="KW-1185">Reference proteome</keyword>
<dbReference type="STRING" id="671065.MetMK1DRAFT_00002850"/>
<organism evidence="2 3">
    <name type="scientific">Metallosphaera yellowstonensis MK1</name>
    <dbReference type="NCBI Taxonomy" id="671065"/>
    <lineage>
        <taxon>Archaea</taxon>
        <taxon>Thermoproteota</taxon>
        <taxon>Thermoprotei</taxon>
        <taxon>Sulfolobales</taxon>
        <taxon>Sulfolobaceae</taxon>
        <taxon>Metallosphaera</taxon>
    </lineage>
</organism>
<protein>
    <submittedName>
        <fullName evidence="2">Uncharacterized protein</fullName>
    </submittedName>
</protein>